<dbReference type="Proteomes" id="UP000823399">
    <property type="component" value="Unassembled WGS sequence"/>
</dbReference>
<sequence>MVTPLVVCFVLPLYLELIFASLVMGQGPRSMAFPRPLGPPTGARCSQYCWHDFSIDSKLLMNDCQSITISYTCQVVWGEDSEVESTCPLLEVPGMRRI</sequence>
<gene>
    <name evidence="2" type="ORF">F5147DRAFT_287566</name>
</gene>
<feature type="signal peptide" evidence="1">
    <location>
        <begin position="1"/>
        <end position="20"/>
    </location>
</feature>
<dbReference type="AlphaFoldDB" id="A0A9P7JRQ6"/>
<comment type="caution">
    <text evidence="2">The sequence shown here is derived from an EMBL/GenBank/DDBJ whole genome shotgun (WGS) entry which is preliminary data.</text>
</comment>
<keyword evidence="1" id="KW-0732">Signal</keyword>
<evidence type="ECO:0000313" key="3">
    <source>
        <dbReference type="Proteomes" id="UP000823399"/>
    </source>
</evidence>
<evidence type="ECO:0000313" key="2">
    <source>
        <dbReference type="EMBL" id="KAG2102855.1"/>
    </source>
</evidence>
<protein>
    <submittedName>
        <fullName evidence="2">Uncharacterized protein</fullName>
    </submittedName>
</protein>
<accession>A0A9P7JRQ6</accession>
<dbReference type="RefSeq" id="XP_041290322.1">
    <property type="nucleotide sequence ID" value="XM_041429045.1"/>
</dbReference>
<dbReference type="EMBL" id="JABBWM010000046">
    <property type="protein sequence ID" value="KAG2102855.1"/>
    <property type="molecule type" value="Genomic_DNA"/>
</dbReference>
<organism evidence="2 3">
    <name type="scientific">Suillus discolor</name>
    <dbReference type="NCBI Taxonomy" id="1912936"/>
    <lineage>
        <taxon>Eukaryota</taxon>
        <taxon>Fungi</taxon>
        <taxon>Dikarya</taxon>
        <taxon>Basidiomycota</taxon>
        <taxon>Agaricomycotina</taxon>
        <taxon>Agaricomycetes</taxon>
        <taxon>Agaricomycetidae</taxon>
        <taxon>Boletales</taxon>
        <taxon>Suillineae</taxon>
        <taxon>Suillaceae</taxon>
        <taxon>Suillus</taxon>
    </lineage>
</organism>
<name>A0A9P7JRQ6_9AGAM</name>
<feature type="chain" id="PRO_5040127054" evidence="1">
    <location>
        <begin position="21"/>
        <end position="98"/>
    </location>
</feature>
<proteinExistence type="predicted"/>
<reference evidence="2" key="1">
    <citation type="journal article" date="2020" name="New Phytol.">
        <title>Comparative genomics reveals dynamic genome evolution in host specialist ectomycorrhizal fungi.</title>
        <authorList>
            <person name="Lofgren L.A."/>
            <person name="Nguyen N.H."/>
            <person name="Vilgalys R."/>
            <person name="Ruytinx J."/>
            <person name="Liao H.L."/>
            <person name="Branco S."/>
            <person name="Kuo A."/>
            <person name="LaButti K."/>
            <person name="Lipzen A."/>
            <person name="Andreopoulos W."/>
            <person name="Pangilinan J."/>
            <person name="Riley R."/>
            <person name="Hundley H."/>
            <person name="Na H."/>
            <person name="Barry K."/>
            <person name="Grigoriev I.V."/>
            <person name="Stajich J.E."/>
            <person name="Kennedy P.G."/>
        </authorList>
    </citation>
    <scope>NUCLEOTIDE SEQUENCE</scope>
    <source>
        <strain evidence="2">FC423</strain>
    </source>
</reference>
<evidence type="ECO:0000256" key="1">
    <source>
        <dbReference type="SAM" id="SignalP"/>
    </source>
</evidence>
<keyword evidence="3" id="KW-1185">Reference proteome</keyword>
<dbReference type="GeneID" id="64691304"/>